<dbReference type="CDD" id="cd06225">
    <property type="entry name" value="HAMP"/>
    <property type="match status" value="1"/>
</dbReference>
<proteinExistence type="inferred from homology"/>
<evidence type="ECO:0000313" key="11">
    <source>
        <dbReference type="Proteomes" id="UP000683139"/>
    </source>
</evidence>
<comment type="caution">
    <text evidence="10">The sequence shown here is derived from an EMBL/GenBank/DDBJ whole genome shotgun (WGS) entry which is preliminary data.</text>
</comment>
<dbReference type="Proteomes" id="UP000683139">
    <property type="component" value="Unassembled WGS sequence"/>
</dbReference>
<dbReference type="InterPro" id="IPR003660">
    <property type="entry name" value="HAMP_dom"/>
</dbReference>
<dbReference type="GO" id="GO:0005886">
    <property type="term" value="C:plasma membrane"/>
    <property type="evidence" value="ECO:0007669"/>
    <property type="project" value="UniProtKB-SubCell"/>
</dbReference>
<accession>A0A919YUJ5</accession>
<dbReference type="RefSeq" id="WP_213519365.1">
    <property type="nucleotide sequence ID" value="NZ_BOSE01000010.1"/>
</dbReference>
<organism evidence="10 11">
    <name type="scientific">Paenibacillus montaniterrae</name>
    <dbReference type="NCBI Taxonomy" id="429341"/>
    <lineage>
        <taxon>Bacteria</taxon>
        <taxon>Bacillati</taxon>
        <taxon>Bacillota</taxon>
        <taxon>Bacilli</taxon>
        <taxon>Bacillales</taxon>
        <taxon>Paenibacillaceae</taxon>
        <taxon>Paenibacillus</taxon>
    </lineage>
</organism>
<dbReference type="EMBL" id="BOSE01000010">
    <property type="protein sequence ID" value="GIP18704.1"/>
    <property type="molecule type" value="Genomic_DNA"/>
</dbReference>
<dbReference type="InterPro" id="IPR004089">
    <property type="entry name" value="MCPsignal_dom"/>
</dbReference>
<evidence type="ECO:0000256" key="6">
    <source>
        <dbReference type="PROSITE-ProRule" id="PRU00284"/>
    </source>
</evidence>
<dbReference type="SMART" id="SM00304">
    <property type="entry name" value="HAMP"/>
    <property type="match status" value="1"/>
</dbReference>
<evidence type="ECO:0000259" key="9">
    <source>
        <dbReference type="PROSITE" id="PS50885"/>
    </source>
</evidence>
<dbReference type="Gene3D" id="6.10.340.10">
    <property type="match status" value="1"/>
</dbReference>
<feature type="transmembrane region" description="Helical" evidence="7">
    <location>
        <begin position="341"/>
        <end position="361"/>
    </location>
</feature>
<name>A0A919YUJ5_9BACL</name>
<dbReference type="PANTHER" id="PTHR32089:SF112">
    <property type="entry name" value="LYSOZYME-LIKE PROTEIN-RELATED"/>
    <property type="match status" value="1"/>
</dbReference>
<dbReference type="Pfam" id="PF00015">
    <property type="entry name" value="MCPsignal"/>
    <property type="match status" value="1"/>
</dbReference>
<dbReference type="Pfam" id="PF00672">
    <property type="entry name" value="HAMP"/>
    <property type="match status" value="1"/>
</dbReference>
<dbReference type="SUPFAM" id="SSF58104">
    <property type="entry name" value="Methyl-accepting chemotaxis protein (MCP) signaling domain"/>
    <property type="match status" value="1"/>
</dbReference>
<feature type="domain" description="HAMP" evidence="9">
    <location>
        <begin position="362"/>
        <end position="414"/>
    </location>
</feature>
<comment type="subcellular location">
    <subcellularLocation>
        <location evidence="1">Cell membrane</location>
    </subcellularLocation>
</comment>
<dbReference type="Gene3D" id="1.10.287.950">
    <property type="entry name" value="Methyl-accepting chemotaxis protein"/>
    <property type="match status" value="1"/>
</dbReference>
<dbReference type="AlphaFoldDB" id="A0A919YUJ5"/>
<evidence type="ECO:0000259" key="8">
    <source>
        <dbReference type="PROSITE" id="PS50111"/>
    </source>
</evidence>
<feature type="transmembrane region" description="Helical" evidence="7">
    <location>
        <begin position="37"/>
        <end position="59"/>
    </location>
</feature>
<dbReference type="GO" id="GO:0007165">
    <property type="term" value="P:signal transduction"/>
    <property type="evidence" value="ECO:0007669"/>
    <property type="project" value="UniProtKB-KW"/>
</dbReference>
<keyword evidence="4 6" id="KW-0807">Transducer</keyword>
<protein>
    <recommendedName>
        <fullName evidence="12">Methyl-accepting chemotaxis protein</fullName>
    </recommendedName>
</protein>
<keyword evidence="11" id="KW-1185">Reference proteome</keyword>
<evidence type="ECO:0000256" key="2">
    <source>
        <dbReference type="ARBA" id="ARBA00022475"/>
    </source>
</evidence>
<dbReference type="PROSITE" id="PS50885">
    <property type="entry name" value="HAMP"/>
    <property type="match status" value="1"/>
</dbReference>
<dbReference type="SMART" id="SM00283">
    <property type="entry name" value="MA"/>
    <property type="match status" value="1"/>
</dbReference>
<gene>
    <name evidence="10" type="ORF">J40TS1_43460</name>
</gene>
<keyword evidence="7" id="KW-1133">Transmembrane helix</keyword>
<keyword evidence="3 7" id="KW-0472">Membrane</keyword>
<evidence type="ECO:0000313" key="10">
    <source>
        <dbReference type="EMBL" id="GIP18704.1"/>
    </source>
</evidence>
<dbReference type="PANTHER" id="PTHR32089">
    <property type="entry name" value="METHYL-ACCEPTING CHEMOTAXIS PROTEIN MCPB"/>
    <property type="match status" value="1"/>
</dbReference>
<comment type="similarity">
    <text evidence="5">Belongs to the methyl-accepting chemotaxis (MCP) protein family.</text>
</comment>
<sequence length="723" mass="79221">MKRNKQVQQNVGAYISEQNAAARSGRFTFLHTIGAKLFLFFIISMVSAVVVVGVISYSVSSRAMEHKVSEVAAQSLQQTSEKLDYLLNFYENISIQLILDQEFMGDLAYRLNLIQAGTTENRMNVEGKINNKLKQTATTNKVYIQLFDEKTYTQIDTGRDYISALFSSGNGTSAISFYQPYFAAVIEGDGKAVWLGAIPKGEAGAETTYISMGKLLKTNSGNYLLFIEFKDELIAEALENVKLSDGTLPELVNTAGELVYTDSPYVEGIAEASGEAPDGAVLERRTHGKYQVPADRDQATGSYIQGQQLIVYSISQRTGWSLVQNIPLAELTQGIDQIVTVTWVLIAGAILISLLLGGLIARMISRPISEVSALMKRVEQGDLSVRMQSKRKDEIGALGQSFNQMADNVGALISRTSAALEYVLASAQKLHIVSRQMDNSAREIAAATDEIARGADVLATQSEEGSTHAASIQQEMSTLMDNNLNMQQHAYSVQEESNQGIRQMNALLDKTSEGEALTRENMQRADKLLSRASEIRKILDLLDSIAKNTNLLSLNASIEAARAGEHGRGFMVVAHEIRQLADQSRESIVVVGQIIAAIVEEIEGTVKAMNDSYPIYQEQIAVARHVDAIFHEVEQRMSDFVSKINDTTASANKLHHAQSTLAEMILHVSATAEQSTAISEEVASTSANQIAISSELVDVSQQLNELSQELQQILLQFKINRDS</sequence>
<feature type="domain" description="Methyl-accepting transducer" evidence="8">
    <location>
        <begin position="433"/>
        <end position="690"/>
    </location>
</feature>
<evidence type="ECO:0000256" key="5">
    <source>
        <dbReference type="ARBA" id="ARBA00029447"/>
    </source>
</evidence>
<evidence type="ECO:0000256" key="1">
    <source>
        <dbReference type="ARBA" id="ARBA00004236"/>
    </source>
</evidence>
<keyword evidence="7" id="KW-0812">Transmembrane</keyword>
<evidence type="ECO:0008006" key="12">
    <source>
        <dbReference type="Google" id="ProtNLM"/>
    </source>
</evidence>
<dbReference type="PROSITE" id="PS50111">
    <property type="entry name" value="CHEMOTAXIS_TRANSDUC_2"/>
    <property type="match status" value="1"/>
</dbReference>
<keyword evidence="2" id="KW-1003">Cell membrane</keyword>
<evidence type="ECO:0000256" key="3">
    <source>
        <dbReference type="ARBA" id="ARBA00023136"/>
    </source>
</evidence>
<reference evidence="10" key="1">
    <citation type="submission" date="2021-03" db="EMBL/GenBank/DDBJ databases">
        <title>Antimicrobial resistance genes in bacteria isolated from Japanese honey, and their potential for conferring macrolide and lincosamide resistance in the American foulbrood pathogen Paenibacillus larvae.</title>
        <authorList>
            <person name="Okamoto M."/>
            <person name="Kumagai M."/>
            <person name="Kanamori H."/>
            <person name="Takamatsu D."/>
        </authorList>
    </citation>
    <scope>NUCLEOTIDE SEQUENCE</scope>
    <source>
        <strain evidence="10">J40TS1</strain>
    </source>
</reference>
<evidence type="ECO:0000256" key="4">
    <source>
        <dbReference type="ARBA" id="ARBA00023224"/>
    </source>
</evidence>
<evidence type="ECO:0000256" key="7">
    <source>
        <dbReference type="SAM" id="Phobius"/>
    </source>
</evidence>